<dbReference type="Gene3D" id="1.10.3720.10">
    <property type="entry name" value="MetI-like"/>
    <property type="match status" value="1"/>
</dbReference>
<keyword evidence="6" id="KW-0029">Amino-acid transport</keyword>
<evidence type="ECO:0000256" key="7">
    <source>
        <dbReference type="ARBA" id="ARBA00022989"/>
    </source>
</evidence>
<dbReference type="RefSeq" id="WP_336538858.1">
    <property type="nucleotide sequence ID" value="NZ_JBBAYL010000038.1"/>
</dbReference>
<dbReference type="Proteomes" id="UP001365781">
    <property type="component" value="Unassembled WGS sequence"/>
</dbReference>
<dbReference type="Pfam" id="PF00528">
    <property type="entry name" value="BPD_transp_1"/>
    <property type="match status" value="1"/>
</dbReference>
<evidence type="ECO:0000256" key="1">
    <source>
        <dbReference type="ARBA" id="ARBA00004651"/>
    </source>
</evidence>
<keyword evidence="4" id="KW-1003">Cell membrane</keyword>
<comment type="similarity">
    <text evidence="2">Belongs to the binding-protein-dependent transport system permease family. HisMQ subfamily.</text>
</comment>
<proteinExistence type="inferred from homology"/>
<feature type="transmembrane region" description="Helical" evidence="9">
    <location>
        <begin position="111"/>
        <end position="128"/>
    </location>
</feature>
<feature type="compositionally biased region" description="Pro residues" evidence="10">
    <location>
        <begin position="248"/>
        <end position="259"/>
    </location>
</feature>
<keyword evidence="8 9" id="KW-0472">Membrane</keyword>
<evidence type="ECO:0000259" key="11">
    <source>
        <dbReference type="PROSITE" id="PS50928"/>
    </source>
</evidence>
<feature type="domain" description="ABC transmembrane type-1" evidence="11">
    <location>
        <begin position="40"/>
        <end position="234"/>
    </location>
</feature>
<accession>A0ABU8GTW8</accession>
<evidence type="ECO:0000256" key="6">
    <source>
        <dbReference type="ARBA" id="ARBA00022970"/>
    </source>
</evidence>
<dbReference type="PANTHER" id="PTHR30614:SF20">
    <property type="entry name" value="GLUTAMINE TRANSPORT SYSTEM PERMEASE PROTEIN GLNP"/>
    <property type="match status" value="1"/>
</dbReference>
<feature type="transmembrane region" description="Helical" evidence="9">
    <location>
        <begin position="78"/>
        <end position="99"/>
    </location>
</feature>
<evidence type="ECO:0000256" key="5">
    <source>
        <dbReference type="ARBA" id="ARBA00022692"/>
    </source>
</evidence>
<protein>
    <submittedName>
        <fullName evidence="12">Amino acid ABC transporter permease</fullName>
    </submittedName>
</protein>
<dbReference type="CDD" id="cd06261">
    <property type="entry name" value="TM_PBP2"/>
    <property type="match status" value="1"/>
</dbReference>
<dbReference type="InterPro" id="IPR035906">
    <property type="entry name" value="MetI-like_sf"/>
</dbReference>
<comment type="caution">
    <text evidence="12">The sequence shown here is derived from an EMBL/GenBank/DDBJ whole genome shotgun (WGS) entry which is preliminary data.</text>
</comment>
<evidence type="ECO:0000313" key="12">
    <source>
        <dbReference type="EMBL" id="MEI5616429.1"/>
    </source>
</evidence>
<feature type="transmembrane region" description="Helical" evidence="9">
    <location>
        <begin position="44"/>
        <end position="66"/>
    </location>
</feature>
<name>A0ABU8GTW8_9ACTN</name>
<keyword evidence="5 9" id="KW-0812">Transmembrane</keyword>
<dbReference type="PANTHER" id="PTHR30614">
    <property type="entry name" value="MEMBRANE COMPONENT OF AMINO ACID ABC TRANSPORTER"/>
    <property type="match status" value="1"/>
</dbReference>
<dbReference type="NCBIfam" id="TIGR01726">
    <property type="entry name" value="HEQRo_perm_3TM"/>
    <property type="match status" value="1"/>
</dbReference>
<evidence type="ECO:0000256" key="4">
    <source>
        <dbReference type="ARBA" id="ARBA00022475"/>
    </source>
</evidence>
<dbReference type="EMBL" id="JBBAYM010000053">
    <property type="protein sequence ID" value="MEI5616429.1"/>
    <property type="molecule type" value="Genomic_DNA"/>
</dbReference>
<dbReference type="InterPro" id="IPR010065">
    <property type="entry name" value="AA_ABC_transptr_permease_3TM"/>
</dbReference>
<organism evidence="12 13">
    <name type="scientific">Streptomyces brasiliscabiei</name>
    <dbReference type="NCBI Taxonomy" id="2736302"/>
    <lineage>
        <taxon>Bacteria</taxon>
        <taxon>Bacillati</taxon>
        <taxon>Actinomycetota</taxon>
        <taxon>Actinomycetes</taxon>
        <taxon>Kitasatosporales</taxon>
        <taxon>Streptomycetaceae</taxon>
        <taxon>Streptomyces</taxon>
    </lineage>
</organism>
<keyword evidence="13" id="KW-1185">Reference proteome</keyword>
<feature type="region of interest" description="Disordered" evidence="10">
    <location>
        <begin position="243"/>
        <end position="279"/>
    </location>
</feature>
<evidence type="ECO:0000313" key="13">
    <source>
        <dbReference type="Proteomes" id="UP001365781"/>
    </source>
</evidence>
<sequence length="279" mass="29762">MTAPAVPAPSTTTASDALVDTFFNWDLIARTFPRLLTEGLLNTLVIAAGAIVLGIVIALLAAMLLLSKRWWVRLPARLYVDVFRGLPVIITVMLVGVGLPAAGIRPFGTDPFGYAILAIGIISGAYTAEIFRSGIQSVDAGQLQAARSLGMGYLTAMRLIVVPQGVRRVLPAMAGQFVKDIKESSLVYLLGLAAGQRELYFIAQEEVARTYNSSPLIAAGISYLALTIPLTYFVNHLDRRLREGPRPEAAPPDPAPTEPDLPKTPVRVGESGSGGGEPR</sequence>
<evidence type="ECO:0000256" key="9">
    <source>
        <dbReference type="RuleBase" id="RU363032"/>
    </source>
</evidence>
<evidence type="ECO:0000256" key="8">
    <source>
        <dbReference type="ARBA" id="ARBA00023136"/>
    </source>
</evidence>
<dbReference type="InterPro" id="IPR043429">
    <property type="entry name" value="ArtM/GltK/GlnP/TcyL/YhdX-like"/>
</dbReference>
<evidence type="ECO:0000256" key="2">
    <source>
        <dbReference type="ARBA" id="ARBA00010072"/>
    </source>
</evidence>
<comment type="subcellular location">
    <subcellularLocation>
        <location evidence="1 9">Cell membrane</location>
        <topology evidence="1 9">Multi-pass membrane protein</topology>
    </subcellularLocation>
</comment>
<dbReference type="InterPro" id="IPR000515">
    <property type="entry name" value="MetI-like"/>
</dbReference>
<gene>
    <name evidence="12" type="ORF">WB403_45755</name>
</gene>
<feature type="transmembrane region" description="Helical" evidence="9">
    <location>
        <begin position="215"/>
        <end position="234"/>
    </location>
</feature>
<evidence type="ECO:0000256" key="10">
    <source>
        <dbReference type="SAM" id="MobiDB-lite"/>
    </source>
</evidence>
<reference evidence="12 13" key="1">
    <citation type="submission" date="2024-03" db="EMBL/GenBank/DDBJ databases">
        <title>First Report of Pectobacterium brasiliscabiei causing potato scab in china.</title>
        <authorList>
            <person name="Handique U."/>
        </authorList>
    </citation>
    <scope>NUCLEOTIDE SEQUENCE [LARGE SCALE GENOMIC DNA]</scope>
    <source>
        <strain evidence="12 13">ZRIMU1503</strain>
    </source>
</reference>
<dbReference type="SUPFAM" id="SSF161098">
    <property type="entry name" value="MetI-like"/>
    <property type="match status" value="1"/>
</dbReference>
<evidence type="ECO:0000256" key="3">
    <source>
        <dbReference type="ARBA" id="ARBA00022448"/>
    </source>
</evidence>
<dbReference type="PROSITE" id="PS50928">
    <property type="entry name" value="ABC_TM1"/>
    <property type="match status" value="1"/>
</dbReference>
<keyword evidence="7 9" id="KW-1133">Transmembrane helix</keyword>
<keyword evidence="3 9" id="KW-0813">Transport</keyword>